<protein>
    <submittedName>
        <fullName evidence="3">Glycosyltransferase family 9 protein</fullName>
    </submittedName>
</protein>
<name>A0ABS0J314_9BACT</name>
<dbReference type="Pfam" id="PF01075">
    <property type="entry name" value="Glyco_transf_9"/>
    <property type="match status" value="1"/>
</dbReference>
<dbReference type="Gene3D" id="3.40.50.2000">
    <property type="entry name" value="Glycogen Phosphorylase B"/>
    <property type="match status" value="2"/>
</dbReference>
<dbReference type="CDD" id="cd03789">
    <property type="entry name" value="GT9_LPS_heptosyltransferase"/>
    <property type="match status" value="1"/>
</dbReference>
<dbReference type="InterPro" id="IPR051199">
    <property type="entry name" value="LPS_LOS_Heptosyltrfase"/>
</dbReference>
<evidence type="ECO:0000313" key="3">
    <source>
        <dbReference type="EMBL" id="MBG3876832.1"/>
    </source>
</evidence>
<keyword evidence="4" id="KW-1185">Reference proteome</keyword>
<proteinExistence type="predicted"/>
<keyword evidence="2" id="KW-0808">Transferase</keyword>
<dbReference type="Proteomes" id="UP001194469">
    <property type="component" value="Unassembled WGS sequence"/>
</dbReference>
<accession>A0ABS0J314</accession>
<evidence type="ECO:0000313" key="4">
    <source>
        <dbReference type="Proteomes" id="UP001194469"/>
    </source>
</evidence>
<dbReference type="SUPFAM" id="SSF53756">
    <property type="entry name" value="UDP-Glycosyltransferase/glycogen phosphorylase"/>
    <property type="match status" value="1"/>
</dbReference>
<dbReference type="RefSeq" id="WP_196608914.1">
    <property type="nucleotide sequence ID" value="NZ_VRYY01000174.1"/>
</dbReference>
<keyword evidence="1" id="KW-0328">Glycosyltransferase</keyword>
<dbReference type="EMBL" id="VRYY01000174">
    <property type="protein sequence ID" value="MBG3876832.1"/>
    <property type="molecule type" value="Genomic_DNA"/>
</dbReference>
<dbReference type="PANTHER" id="PTHR30160">
    <property type="entry name" value="TETRAACYLDISACCHARIDE 4'-KINASE-RELATED"/>
    <property type="match status" value="1"/>
</dbReference>
<reference evidence="3 4" key="1">
    <citation type="submission" date="2019-08" db="EMBL/GenBank/DDBJ databases">
        <authorList>
            <person name="Luo N."/>
        </authorList>
    </citation>
    <scope>NUCLEOTIDE SEQUENCE [LARGE SCALE GENOMIC DNA]</scope>
    <source>
        <strain evidence="3 4">NCIMB 9442</strain>
    </source>
</reference>
<dbReference type="InterPro" id="IPR002201">
    <property type="entry name" value="Glyco_trans_9"/>
</dbReference>
<sequence length="341" mass="38287">MRRILVCQLRQIGDVLLATPSLELLHRRFPGAEVHVLTERKCTPMLHGNPAVHTVWAIDKKELGSFAREVAFYWRVARTGFDVVVDFQQLPRCRWVVAMSRAQVRLSYTPAWYNRWLFTHWVRPRDGYAAMAKASVLEPLGVRWNGERPRLYLSDAERDAARGLLASLGLAEGQRLITVDPTHRRVTRRWPAAHYGRLLSLAAARDPSLRFMPLFGPGEENDVRAVVAACDCPEKVLMPDRMLSLREMAACIDQAVLHVGNCSAPCHIAVAVGTPTFVIRGATSRAWSFPAPEHFHMARGLDCQPCNRNECANPDQLACLVRLTPESVCQAMLDHLAAVSR</sequence>
<organism evidence="3 4">
    <name type="scientific">Nitratidesulfovibrio oxamicus</name>
    <dbReference type="NCBI Taxonomy" id="32016"/>
    <lineage>
        <taxon>Bacteria</taxon>
        <taxon>Pseudomonadati</taxon>
        <taxon>Thermodesulfobacteriota</taxon>
        <taxon>Desulfovibrionia</taxon>
        <taxon>Desulfovibrionales</taxon>
        <taxon>Desulfovibrionaceae</taxon>
        <taxon>Nitratidesulfovibrio</taxon>
    </lineage>
</organism>
<evidence type="ECO:0000256" key="1">
    <source>
        <dbReference type="ARBA" id="ARBA00022676"/>
    </source>
</evidence>
<comment type="caution">
    <text evidence="3">The sequence shown here is derived from an EMBL/GenBank/DDBJ whole genome shotgun (WGS) entry which is preliminary data.</text>
</comment>
<gene>
    <name evidence="3" type="ORF">FVW20_07295</name>
</gene>
<evidence type="ECO:0000256" key="2">
    <source>
        <dbReference type="ARBA" id="ARBA00022679"/>
    </source>
</evidence>